<protein>
    <submittedName>
        <fullName evidence="1">Uncharacterized protein</fullName>
    </submittedName>
</protein>
<evidence type="ECO:0000313" key="2">
    <source>
        <dbReference type="Proteomes" id="UP000050525"/>
    </source>
</evidence>
<evidence type="ECO:0000313" key="1">
    <source>
        <dbReference type="EMBL" id="KYO24358.1"/>
    </source>
</evidence>
<dbReference type="AlphaFoldDB" id="A0A151MIJ7"/>
<reference evidence="1 2" key="1">
    <citation type="journal article" date="2012" name="Genome Biol.">
        <title>Sequencing three crocodilian genomes to illuminate the evolution of archosaurs and amniotes.</title>
        <authorList>
            <person name="St John J.A."/>
            <person name="Braun E.L."/>
            <person name="Isberg S.R."/>
            <person name="Miles L.G."/>
            <person name="Chong A.Y."/>
            <person name="Gongora J."/>
            <person name="Dalzell P."/>
            <person name="Moran C."/>
            <person name="Bed'hom B."/>
            <person name="Abzhanov A."/>
            <person name="Burgess S.C."/>
            <person name="Cooksey A.M."/>
            <person name="Castoe T.A."/>
            <person name="Crawford N.G."/>
            <person name="Densmore L.D."/>
            <person name="Drew J.C."/>
            <person name="Edwards S.V."/>
            <person name="Faircloth B.C."/>
            <person name="Fujita M.K."/>
            <person name="Greenwold M.J."/>
            <person name="Hoffmann F.G."/>
            <person name="Howard J.M."/>
            <person name="Iguchi T."/>
            <person name="Janes D.E."/>
            <person name="Khan S.Y."/>
            <person name="Kohno S."/>
            <person name="de Koning A.J."/>
            <person name="Lance S.L."/>
            <person name="McCarthy F.M."/>
            <person name="McCormack J.E."/>
            <person name="Merchant M.E."/>
            <person name="Peterson D.G."/>
            <person name="Pollock D.D."/>
            <person name="Pourmand N."/>
            <person name="Raney B.J."/>
            <person name="Roessler K.A."/>
            <person name="Sanford J.R."/>
            <person name="Sawyer R.H."/>
            <person name="Schmidt C.J."/>
            <person name="Triplett E.W."/>
            <person name="Tuberville T.D."/>
            <person name="Venegas-Anaya M."/>
            <person name="Howard J.T."/>
            <person name="Jarvis E.D."/>
            <person name="Guillette L.J.Jr."/>
            <person name="Glenn T.C."/>
            <person name="Green R.E."/>
            <person name="Ray D.A."/>
        </authorList>
    </citation>
    <scope>NUCLEOTIDE SEQUENCE [LARGE SCALE GENOMIC DNA]</scope>
    <source>
        <strain evidence="1">KSC_2009_1</strain>
    </source>
</reference>
<dbReference type="Proteomes" id="UP000050525">
    <property type="component" value="Unassembled WGS sequence"/>
</dbReference>
<dbReference type="EMBL" id="AKHW03006099">
    <property type="protein sequence ID" value="KYO24358.1"/>
    <property type="molecule type" value="Genomic_DNA"/>
</dbReference>
<accession>A0A151MIJ7</accession>
<keyword evidence="2" id="KW-1185">Reference proteome</keyword>
<gene>
    <name evidence="1" type="ORF">Y1Q_0004370</name>
</gene>
<sequence>MAIIGIGVQMKEEVTLKVLHICWRRKVLWVTGHPLENGMTTLEKSMSSLKRAEGAEVTAHHQLPCNTKGLEEQSRNQCKVQVWG</sequence>
<name>A0A151MIJ7_ALLMI</name>
<comment type="caution">
    <text evidence="1">The sequence shown here is derived from an EMBL/GenBank/DDBJ whole genome shotgun (WGS) entry which is preliminary data.</text>
</comment>
<organism evidence="1 2">
    <name type="scientific">Alligator mississippiensis</name>
    <name type="common">American alligator</name>
    <dbReference type="NCBI Taxonomy" id="8496"/>
    <lineage>
        <taxon>Eukaryota</taxon>
        <taxon>Metazoa</taxon>
        <taxon>Chordata</taxon>
        <taxon>Craniata</taxon>
        <taxon>Vertebrata</taxon>
        <taxon>Euteleostomi</taxon>
        <taxon>Archelosauria</taxon>
        <taxon>Archosauria</taxon>
        <taxon>Crocodylia</taxon>
        <taxon>Alligatoridae</taxon>
        <taxon>Alligatorinae</taxon>
        <taxon>Alligator</taxon>
    </lineage>
</organism>
<proteinExistence type="predicted"/>